<evidence type="ECO:0000259" key="3">
    <source>
        <dbReference type="PROSITE" id="PS50234"/>
    </source>
</evidence>
<sequence length="494" mass="56447">IPKCEEYRDRGVNVIPGCVRDVGKTCDVSCNGAGYMKIHCNKTIQWEVVQNSSCVRGCPKVDLENAYEQINQFDSEVGKTMKFTCDYRFVIQGHEKSTCQTNYTWDHTDTYCESRRFAHEVVKAMKDFFFSKINENNARDLDLIILLDVSRYEWVRITVDLVKSLLLRSERNQGSKSYSLITYGNEGHVACTVCSNDEIIEALEEVAKKQHQKAGSNLGSGLSRIFTRFLLEDLLSRNRDRILLLVTGQNPGISHNHQLWTKILREEADFKMFVLSLDDGVLKYEMQNEMKGLADQPWQNHYFHLEYSEIHDAVGNLTSDGSDIVNSTGQLVQLMKGPLNAGKVSRMFIYMNLGDNSESFTLVKQVTINTLQCMDQAKLKVFLNIDNVVGFMSVEAALSKLDGLQLSALQTMAQHQYHLINLRTQNDYLPIILFISSSERIFEKQSMNDLKDLGYEIYAVGVGEHIRMEDMRDLVSFPWYRHLVHASEGTVDCD</sequence>
<feature type="non-terminal residue" evidence="5">
    <location>
        <position position="1"/>
    </location>
</feature>
<evidence type="ECO:0000313" key="5">
    <source>
        <dbReference type="EMBL" id="KAL3883337.1"/>
    </source>
</evidence>
<dbReference type="InterPro" id="IPR002035">
    <property type="entry name" value="VWF_A"/>
</dbReference>
<reference evidence="5 6" key="1">
    <citation type="submission" date="2024-11" db="EMBL/GenBank/DDBJ databases">
        <title>Chromosome-level genome assembly of the freshwater bivalve Anodonta woodiana.</title>
        <authorList>
            <person name="Chen X."/>
        </authorList>
    </citation>
    <scope>NUCLEOTIDE SEQUENCE [LARGE SCALE GENOMIC DNA]</scope>
    <source>
        <strain evidence="5">MN2024</strain>
        <tissue evidence="5">Gills</tissue>
    </source>
</reference>
<evidence type="ECO:0008006" key="7">
    <source>
        <dbReference type="Google" id="ProtNLM"/>
    </source>
</evidence>
<dbReference type="SMART" id="SM00032">
    <property type="entry name" value="CCP"/>
    <property type="match status" value="1"/>
</dbReference>
<evidence type="ECO:0000313" key="6">
    <source>
        <dbReference type="Proteomes" id="UP001634394"/>
    </source>
</evidence>
<dbReference type="SMART" id="SM00327">
    <property type="entry name" value="VWA"/>
    <property type="match status" value="1"/>
</dbReference>
<evidence type="ECO:0000256" key="2">
    <source>
        <dbReference type="PROSITE-ProRule" id="PRU00302"/>
    </source>
</evidence>
<dbReference type="InterPro" id="IPR035976">
    <property type="entry name" value="Sushi/SCR/CCP_sf"/>
</dbReference>
<dbReference type="CDD" id="cd00033">
    <property type="entry name" value="CCP"/>
    <property type="match status" value="1"/>
</dbReference>
<dbReference type="SUPFAM" id="SSF57535">
    <property type="entry name" value="Complement control module/SCR domain"/>
    <property type="match status" value="1"/>
</dbReference>
<dbReference type="SUPFAM" id="SSF53300">
    <property type="entry name" value="vWA-like"/>
    <property type="match status" value="2"/>
</dbReference>
<protein>
    <recommendedName>
        <fullName evidence="7">VWFA domain-containing protein</fullName>
    </recommendedName>
</protein>
<dbReference type="InterPro" id="IPR050525">
    <property type="entry name" value="ECM_Assembly_Org"/>
</dbReference>
<proteinExistence type="predicted"/>
<feature type="non-terminal residue" evidence="5">
    <location>
        <position position="494"/>
    </location>
</feature>
<comment type="caution">
    <text evidence="2">Lacks conserved residue(s) required for the propagation of feature annotation.</text>
</comment>
<feature type="disulfide bond" evidence="2">
    <location>
        <begin position="85"/>
        <end position="112"/>
    </location>
</feature>
<dbReference type="EMBL" id="JBJQND010000003">
    <property type="protein sequence ID" value="KAL3883337.1"/>
    <property type="molecule type" value="Genomic_DNA"/>
</dbReference>
<dbReference type="PROSITE" id="PS50234">
    <property type="entry name" value="VWFA"/>
    <property type="match status" value="1"/>
</dbReference>
<accession>A0ABD3XAP7</accession>
<evidence type="ECO:0000256" key="1">
    <source>
        <dbReference type="ARBA" id="ARBA00023157"/>
    </source>
</evidence>
<dbReference type="Proteomes" id="UP001634394">
    <property type="component" value="Unassembled WGS sequence"/>
</dbReference>
<evidence type="ECO:0000259" key="4">
    <source>
        <dbReference type="PROSITE" id="PS50923"/>
    </source>
</evidence>
<gene>
    <name evidence="5" type="ORF">ACJMK2_029611</name>
</gene>
<dbReference type="Gene3D" id="3.40.50.410">
    <property type="entry name" value="von Willebrand factor, type A domain"/>
    <property type="match status" value="1"/>
</dbReference>
<dbReference type="InterPro" id="IPR036465">
    <property type="entry name" value="vWFA_dom_sf"/>
</dbReference>
<feature type="domain" description="VWFA" evidence="3">
    <location>
        <begin position="142"/>
        <end position="328"/>
    </location>
</feature>
<dbReference type="PROSITE" id="PS50923">
    <property type="entry name" value="SUSHI"/>
    <property type="match status" value="1"/>
</dbReference>
<keyword evidence="1 2" id="KW-1015">Disulfide bond</keyword>
<name>A0ABD3XAP7_SINWO</name>
<organism evidence="5 6">
    <name type="scientific">Sinanodonta woodiana</name>
    <name type="common">Chinese pond mussel</name>
    <name type="synonym">Anodonta woodiana</name>
    <dbReference type="NCBI Taxonomy" id="1069815"/>
    <lineage>
        <taxon>Eukaryota</taxon>
        <taxon>Metazoa</taxon>
        <taxon>Spiralia</taxon>
        <taxon>Lophotrochozoa</taxon>
        <taxon>Mollusca</taxon>
        <taxon>Bivalvia</taxon>
        <taxon>Autobranchia</taxon>
        <taxon>Heteroconchia</taxon>
        <taxon>Palaeoheterodonta</taxon>
        <taxon>Unionida</taxon>
        <taxon>Unionoidea</taxon>
        <taxon>Unionidae</taxon>
        <taxon>Unioninae</taxon>
        <taxon>Sinanodonta</taxon>
    </lineage>
</organism>
<keyword evidence="6" id="KW-1185">Reference proteome</keyword>
<dbReference type="Pfam" id="PF00084">
    <property type="entry name" value="Sushi"/>
    <property type="match status" value="1"/>
</dbReference>
<dbReference type="AlphaFoldDB" id="A0ABD3XAP7"/>
<dbReference type="Gene3D" id="2.10.70.10">
    <property type="entry name" value="Complement Module, domain 1"/>
    <property type="match status" value="1"/>
</dbReference>
<comment type="caution">
    <text evidence="5">The sequence shown here is derived from an EMBL/GenBank/DDBJ whole genome shotgun (WGS) entry which is preliminary data.</text>
</comment>
<keyword evidence="2" id="KW-0768">Sushi</keyword>
<dbReference type="PANTHER" id="PTHR24020">
    <property type="entry name" value="COLLAGEN ALPHA"/>
    <property type="match status" value="1"/>
</dbReference>
<feature type="domain" description="Sushi" evidence="4">
    <location>
        <begin position="56"/>
        <end position="114"/>
    </location>
</feature>
<dbReference type="InterPro" id="IPR000436">
    <property type="entry name" value="Sushi_SCR_CCP_dom"/>
</dbReference>